<dbReference type="Gene3D" id="1.10.238.10">
    <property type="entry name" value="EF-hand"/>
    <property type="match status" value="1"/>
</dbReference>
<dbReference type="PROSITE" id="PS50222">
    <property type="entry name" value="EF_HAND_2"/>
    <property type="match status" value="2"/>
</dbReference>
<dbReference type="PROSITE" id="PS00018">
    <property type="entry name" value="EF_HAND_1"/>
    <property type="match status" value="2"/>
</dbReference>
<dbReference type="GO" id="GO:0005509">
    <property type="term" value="F:calcium ion binding"/>
    <property type="evidence" value="ECO:0007669"/>
    <property type="project" value="InterPro"/>
</dbReference>
<dbReference type="SUPFAM" id="SSF47473">
    <property type="entry name" value="EF-hand"/>
    <property type="match status" value="1"/>
</dbReference>
<dbReference type="Proteomes" id="UP000288805">
    <property type="component" value="Unassembled WGS sequence"/>
</dbReference>
<accession>A0A438FCK5</accession>
<dbReference type="SMART" id="SM00054">
    <property type="entry name" value="EFh"/>
    <property type="match status" value="2"/>
</dbReference>
<evidence type="ECO:0000313" key="4">
    <source>
        <dbReference type="EMBL" id="RVW57693.1"/>
    </source>
</evidence>
<evidence type="ECO:0000256" key="1">
    <source>
        <dbReference type="ARBA" id="ARBA00022837"/>
    </source>
</evidence>
<proteinExistence type="predicted"/>
<gene>
    <name evidence="4" type="ORF">CK203_116884</name>
</gene>
<dbReference type="PANTHER" id="PTHR31515:SF0">
    <property type="entry name" value="TRANSMEMBRANE PROTEIN"/>
    <property type="match status" value="1"/>
</dbReference>
<keyword evidence="1" id="KW-0106">Calcium</keyword>
<keyword evidence="2" id="KW-0812">Transmembrane</keyword>
<organism evidence="4 5">
    <name type="scientific">Vitis vinifera</name>
    <name type="common">Grape</name>
    <dbReference type="NCBI Taxonomy" id="29760"/>
    <lineage>
        <taxon>Eukaryota</taxon>
        <taxon>Viridiplantae</taxon>
        <taxon>Streptophyta</taxon>
        <taxon>Embryophyta</taxon>
        <taxon>Tracheophyta</taxon>
        <taxon>Spermatophyta</taxon>
        <taxon>Magnoliopsida</taxon>
        <taxon>eudicotyledons</taxon>
        <taxon>Gunneridae</taxon>
        <taxon>Pentapetalae</taxon>
        <taxon>rosids</taxon>
        <taxon>Vitales</taxon>
        <taxon>Vitaceae</taxon>
        <taxon>Viteae</taxon>
        <taxon>Vitis</taxon>
    </lineage>
</organism>
<keyword evidence="2" id="KW-0472">Membrane</keyword>
<comment type="caution">
    <text evidence="4">The sequence shown here is derived from an EMBL/GenBank/DDBJ whole genome shotgun (WGS) entry which is preliminary data.</text>
</comment>
<evidence type="ECO:0000313" key="5">
    <source>
        <dbReference type="Proteomes" id="UP000288805"/>
    </source>
</evidence>
<feature type="transmembrane region" description="Helical" evidence="2">
    <location>
        <begin position="191"/>
        <end position="210"/>
    </location>
</feature>
<dbReference type="InterPro" id="IPR011992">
    <property type="entry name" value="EF-hand-dom_pair"/>
</dbReference>
<dbReference type="InterPro" id="IPR002048">
    <property type="entry name" value="EF_hand_dom"/>
</dbReference>
<name>A0A438FCK5_VITVI</name>
<dbReference type="InterPro" id="IPR018247">
    <property type="entry name" value="EF_Hand_1_Ca_BS"/>
</dbReference>
<sequence>MLFHHKHNTIYIGRSCFCRGWVECTIRKASHVHARPIVNWLWSAGCHPFGPFSNTSQMSQMLQDVALRNTIYARVDSALHRIRDTSEYVQTFAAEYLKTPLSEPVKGKKNKSSTELWLEKFYKKKTNLPEPLPHELVERLEKFLDNLEEELVDLSYLLYDHRYVDYVLVSEGKMKCCDIEYRFPVESSQTFIYGGILLAGFFVYFLVIFFSSPPRRPSVLCNSIVVRESPTNVKAAHKEYVDYVLVSEKEKMKCCDIEYRLPVESSQTFIYGGILLAGFFVYFLVRITTAARRKSCQRSPQLLRGIPRRVSGDEEAIGSMMSVADSNKDGFVGYDEFEHVLGCRRSPRNKGHGVAGVMEDVCKVMDRDGDGKVGLEDLKSYMNWAGFSATEEEIKAMIKLGGGDEDSGVSYDGLLKILGVDLC</sequence>
<feature type="domain" description="EF-hand" evidence="3">
    <location>
        <begin position="353"/>
        <end position="388"/>
    </location>
</feature>
<evidence type="ECO:0000259" key="3">
    <source>
        <dbReference type="PROSITE" id="PS50222"/>
    </source>
</evidence>
<feature type="domain" description="EF-hand" evidence="3">
    <location>
        <begin position="312"/>
        <end position="347"/>
    </location>
</feature>
<dbReference type="AlphaFoldDB" id="A0A438FCK5"/>
<protein>
    <recommendedName>
        <fullName evidence="3">EF-hand domain-containing protein</fullName>
    </recommendedName>
</protein>
<evidence type="ECO:0000256" key="2">
    <source>
        <dbReference type="SAM" id="Phobius"/>
    </source>
</evidence>
<feature type="transmembrane region" description="Helical" evidence="2">
    <location>
        <begin position="268"/>
        <end position="285"/>
    </location>
</feature>
<dbReference type="CDD" id="cd00051">
    <property type="entry name" value="EFh"/>
    <property type="match status" value="1"/>
</dbReference>
<reference evidence="4 5" key="1">
    <citation type="journal article" date="2018" name="PLoS Genet.">
        <title>Population sequencing reveals clonal diversity and ancestral inbreeding in the grapevine cultivar Chardonnay.</title>
        <authorList>
            <person name="Roach M.J."/>
            <person name="Johnson D.L."/>
            <person name="Bohlmann J."/>
            <person name="van Vuuren H.J."/>
            <person name="Jones S.J."/>
            <person name="Pretorius I.S."/>
            <person name="Schmidt S.A."/>
            <person name="Borneman A.R."/>
        </authorList>
    </citation>
    <scope>NUCLEOTIDE SEQUENCE [LARGE SCALE GENOMIC DNA]</scope>
    <source>
        <strain evidence="5">cv. Chardonnay</strain>
        <tissue evidence="4">Leaf</tissue>
    </source>
</reference>
<dbReference type="PANTHER" id="PTHR31515">
    <property type="entry name" value="TRANSMEMBRANE PROTEIN-RELATED"/>
    <property type="match status" value="1"/>
</dbReference>
<keyword evidence="2" id="KW-1133">Transmembrane helix</keyword>
<dbReference type="EMBL" id="QGNW01001043">
    <property type="protein sequence ID" value="RVW57693.1"/>
    <property type="molecule type" value="Genomic_DNA"/>
</dbReference>
<dbReference type="Pfam" id="PF13202">
    <property type="entry name" value="EF-hand_5"/>
    <property type="match status" value="2"/>
</dbReference>